<sequence>MCRNPEQRLSIIMQIRPLSRQRRVMVGPLDIRCAKRSILSPKYWNASEFLSLGNVDFSCRSCGSRSQVAQRHNVLVLQFRLCNSLRPRCEVGLLQPKDDETTLEYRLYGSSTCYES</sequence>
<evidence type="ECO:0000313" key="2">
    <source>
        <dbReference type="Proteomes" id="UP000648187"/>
    </source>
</evidence>
<accession>A0A835G6R3</accession>
<comment type="caution">
    <text evidence="1">The sequence shown here is derived from an EMBL/GenBank/DDBJ whole genome shotgun (WGS) entry which is preliminary data.</text>
</comment>
<gene>
    <name evidence="1" type="ORF">HW555_011614</name>
</gene>
<keyword evidence="2" id="KW-1185">Reference proteome</keyword>
<dbReference type="AlphaFoldDB" id="A0A835G6R3"/>
<organism evidence="1 2">
    <name type="scientific">Spodoptera exigua</name>
    <name type="common">Beet armyworm</name>
    <name type="synonym">Noctua fulgens</name>
    <dbReference type="NCBI Taxonomy" id="7107"/>
    <lineage>
        <taxon>Eukaryota</taxon>
        <taxon>Metazoa</taxon>
        <taxon>Ecdysozoa</taxon>
        <taxon>Arthropoda</taxon>
        <taxon>Hexapoda</taxon>
        <taxon>Insecta</taxon>
        <taxon>Pterygota</taxon>
        <taxon>Neoptera</taxon>
        <taxon>Endopterygota</taxon>
        <taxon>Lepidoptera</taxon>
        <taxon>Glossata</taxon>
        <taxon>Ditrysia</taxon>
        <taxon>Noctuoidea</taxon>
        <taxon>Noctuidae</taxon>
        <taxon>Amphipyrinae</taxon>
        <taxon>Spodoptera</taxon>
    </lineage>
</organism>
<reference evidence="1" key="1">
    <citation type="submission" date="2020-08" db="EMBL/GenBank/DDBJ databases">
        <title>Spodoptera exigua strain:BAW_Kor-Di-RS1 Genome sequencing and assembly.</title>
        <authorList>
            <person name="Kim J."/>
            <person name="Nam H.Y."/>
            <person name="Kwon M."/>
            <person name="Choi J.H."/>
            <person name="Cho S.R."/>
            <person name="Kim G.-H."/>
        </authorList>
    </citation>
    <scope>NUCLEOTIDE SEQUENCE</scope>
    <source>
        <strain evidence="1">BAW_Kor-Di-RS1</strain>
        <tissue evidence="1">Whole-body</tissue>
    </source>
</reference>
<dbReference type="Proteomes" id="UP000648187">
    <property type="component" value="Unassembled WGS sequence"/>
</dbReference>
<dbReference type="EMBL" id="JACKWZ010000358">
    <property type="protein sequence ID" value="KAF9408840.1"/>
    <property type="molecule type" value="Genomic_DNA"/>
</dbReference>
<proteinExistence type="predicted"/>
<name>A0A835G6R3_SPOEX</name>
<protein>
    <submittedName>
        <fullName evidence="1">Uncharacterized protein</fullName>
    </submittedName>
</protein>
<evidence type="ECO:0000313" key="1">
    <source>
        <dbReference type="EMBL" id="KAF9408840.1"/>
    </source>
</evidence>